<keyword evidence="2" id="KW-1185">Reference proteome</keyword>
<sequence>MFCMPENINFILFLKARVKVNLYLQVLRNRVSHQKTKKNVAFWVNVPFHNPLQVGYWHDTRSNPPFDRVI</sequence>
<proteinExistence type="predicted"/>
<dbReference type="EMBL" id="PGFG01000001">
    <property type="protein sequence ID" value="PJJ75828.1"/>
    <property type="molecule type" value="Genomic_DNA"/>
</dbReference>
<organism evidence="1 2">
    <name type="scientific">Thermoflavifilum aggregans</name>
    <dbReference type="NCBI Taxonomy" id="454188"/>
    <lineage>
        <taxon>Bacteria</taxon>
        <taxon>Pseudomonadati</taxon>
        <taxon>Bacteroidota</taxon>
        <taxon>Chitinophagia</taxon>
        <taxon>Chitinophagales</taxon>
        <taxon>Chitinophagaceae</taxon>
        <taxon>Thermoflavifilum</taxon>
    </lineage>
</organism>
<accession>A0A2M9CVK9</accession>
<reference evidence="1 2" key="1">
    <citation type="submission" date="2017-11" db="EMBL/GenBank/DDBJ databases">
        <title>Genomic Encyclopedia of Archaeal and Bacterial Type Strains, Phase II (KMG-II): From Individual Species to Whole Genera.</title>
        <authorList>
            <person name="Goeker M."/>
        </authorList>
    </citation>
    <scope>NUCLEOTIDE SEQUENCE [LARGE SCALE GENOMIC DNA]</scope>
    <source>
        <strain evidence="1 2">DSM 27268</strain>
    </source>
</reference>
<evidence type="ECO:0000313" key="1">
    <source>
        <dbReference type="EMBL" id="PJJ75828.1"/>
    </source>
</evidence>
<dbReference type="AlphaFoldDB" id="A0A2M9CVK9"/>
<comment type="caution">
    <text evidence="1">The sequence shown here is derived from an EMBL/GenBank/DDBJ whole genome shotgun (WGS) entry which is preliminary data.</text>
</comment>
<protein>
    <submittedName>
        <fullName evidence="1">Uncharacterized protein</fullName>
    </submittedName>
</protein>
<evidence type="ECO:0000313" key="2">
    <source>
        <dbReference type="Proteomes" id="UP000230000"/>
    </source>
</evidence>
<name>A0A2M9CVK9_9BACT</name>
<dbReference type="Proteomes" id="UP000230000">
    <property type="component" value="Unassembled WGS sequence"/>
</dbReference>
<gene>
    <name evidence="1" type="ORF">BXY57_1418</name>
</gene>